<proteinExistence type="predicted"/>
<protein>
    <submittedName>
        <fullName evidence="1">Uncharacterized protein</fullName>
    </submittedName>
</protein>
<dbReference type="EMBL" id="JBHSJE010000008">
    <property type="protein sequence ID" value="MFC4981857.1"/>
    <property type="molecule type" value="Genomic_DNA"/>
</dbReference>
<sequence length="72" mass="7146">MLGTAAALAVLTALRAPETVLVVGGFTAMTTSLAMSDLYPRNQLITLGLGAPLSLASLATGAVLTPYPTAAS</sequence>
<gene>
    <name evidence="1" type="ORF">ACFPL4_26510</name>
</gene>
<evidence type="ECO:0000313" key="2">
    <source>
        <dbReference type="Proteomes" id="UP001595908"/>
    </source>
</evidence>
<organism evidence="1 2">
    <name type="scientific">Streptomyces atroolivaceus</name>
    <dbReference type="NCBI Taxonomy" id="66869"/>
    <lineage>
        <taxon>Bacteria</taxon>
        <taxon>Bacillati</taxon>
        <taxon>Actinomycetota</taxon>
        <taxon>Actinomycetes</taxon>
        <taxon>Kitasatosporales</taxon>
        <taxon>Streptomycetaceae</taxon>
        <taxon>Streptomyces</taxon>
    </lineage>
</organism>
<dbReference type="RefSeq" id="WP_244300190.1">
    <property type="nucleotide sequence ID" value="NZ_JBHSJE010000008.1"/>
</dbReference>
<evidence type="ECO:0000313" key="1">
    <source>
        <dbReference type="EMBL" id="MFC4981857.1"/>
    </source>
</evidence>
<keyword evidence="2" id="KW-1185">Reference proteome</keyword>
<accession>A0ABV9VG33</accession>
<dbReference type="Proteomes" id="UP001595908">
    <property type="component" value="Unassembled WGS sequence"/>
</dbReference>
<dbReference type="GeneID" id="96256791"/>
<name>A0ABV9VG33_STRAZ</name>
<reference evidence="2" key="1">
    <citation type="journal article" date="2019" name="Int. J. Syst. Evol. Microbiol.">
        <title>The Global Catalogue of Microorganisms (GCM) 10K type strain sequencing project: providing services to taxonomists for standard genome sequencing and annotation.</title>
        <authorList>
            <consortium name="The Broad Institute Genomics Platform"/>
            <consortium name="The Broad Institute Genome Sequencing Center for Infectious Disease"/>
            <person name="Wu L."/>
            <person name="Ma J."/>
        </authorList>
    </citation>
    <scope>NUCLEOTIDE SEQUENCE [LARGE SCALE GENOMIC DNA]</scope>
    <source>
        <strain evidence="2">ICMP 257</strain>
    </source>
</reference>
<comment type="caution">
    <text evidence="1">The sequence shown here is derived from an EMBL/GenBank/DDBJ whole genome shotgun (WGS) entry which is preliminary data.</text>
</comment>